<evidence type="ECO:0000256" key="2">
    <source>
        <dbReference type="SAM" id="Phobius"/>
    </source>
</evidence>
<keyword evidence="2" id="KW-0472">Membrane</keyword>
<keyword evidence="2" id="KW-1133">Transmembrane helix</keyword>
<proteinExistence type="predicted"/>
<dbReference type="InterPro" id="IPR000922">
    <property type="entry name" value="Lectin_gal-bd_dom"/>
</dbReference>
<dbReference type="GO" id="GO:0030246">
    <property type="term" value="F:carbohydrate binding"/>
    <property type="evidence" value="ECO:0007669"/>
    <property type="project" value="InterPro"/>
</dbReference>
<feature type="compositionally biased region" description="Basic and acidic residues" evidence="1">
    <location>
        <begin position="276"/>
        <end position="285"/>
    </location>
</feature>
<reference evidence="4 5" key="1">
    <citation type="journal article" date="2019" name="Commun. Biol.">
        <title>The bagworm genome reveals a unique fibroin gene that provides high tensile strength.</title>
        <authorList>
            <person name="Kono N."/>
            <person name="Nakamura H."/>
            <person name="Ohtoshi R."/>
            <person name="Tomita M."/>
            <person name="Numata K."/>
            <person name="Arakawa K."/>
        </authorList>
    </citation>
    <scope>NUCLEOTIDE SEQUENCE [LARGE SCALE GENOMIC DNA]</scope>
</reference>
<feature type="transmembrane region" description="Helical" evidence="2">
    <location>
        <begin position="362"/>
        <end position="386"/>
    </location>
</feature>
<gene>
    <name evidence="4" type="primary">Eva1c</name>
    <name evidence="4" type="ORF">EVAR_7576_1</name>
</gene>
<evidence type="ECO:0000313" key="4">
    <source>
        <dbReference type="EMBL" id="GBP40575.1"/>
    </source>
</evidence>
<dbReference type="OrthoDB" id="5970528at2759"/>
<feature type="domain" description="SUEL-type lectin" evidence="3">
    <location>
        <begin position="75"/>
        <end position="266"/>
    </location>
</feature>
<dbReference type="STRING" id="151549.A0A4C1VRZ1"/>
<name>A0A4C1VRZ1_EUMVA</name>
<dbReference type="Proteomes" id="UP000299102">
    <property type="component" value="Unassembled WGS sequence"/>
</dbReference>
<dbReference type="Pfam" id="PF02140">
    <property type="entry name" value="SUEL_Lectin"/>
    <property type="match status" value="1"/>
</dbReference>
<evidence type="ECO:0000259" key="3">
    <source>
        <dbReference type="PROSITE" id="PS50228"/>
    </source>
</evidence>
<dbReference type="EMBL" id="BGZK01000383">
    <property type="protein sequence ID" value="GBP40575.1"/>
    <property type="molecule type" value="Genomic_DNA"/>
</dbReference>
<comment type="caution">
    <text evidence="4">The sequence shown here is derived from an EMBL/GenBank/DDBJ whole genome shotgun (WGS) entry which is preliminary data.</text>
</comment>
<accession>A0A4C1VRZ1</accession>
<organism evidence="4 5">
    <name type="scientific">Eumeta variegata</name>
    <name type="common">Bagworm moth</name>
    <name type="synonym">Eumeta japonica</name>
    <dbReference type="NCBI Taxonomy" id="151549"/>
    <lineage>
        <taxon>Eukaryota</taxon>
        <taxon>Metazoa</taxon>
        <taxon>Ecdysozoa</taxon>
        <taxon>Arthropoda</taxon>
        <taxon>Hexapoda</taxon>
        <taxon>Insecta</taxon>
        <taxon>Pterygota</taxon>
        <taxon>Neoptera</taxon>
        <taxon>Endopterygota</taxon>
        <taxon>Lepidoptera</taxon>
        <taxon>Glossata</taxon>
        <taxon>Ditrysia</taxon>
        <taxon>Tineoidea</taxon>
        <taxon>Psychidae</taxon>
        <taxon>Oiketicinae</taxon>
        <taxon>Eumeta</taxon>
    </lineage>
</organism>
<protein>
    <submittedName>
        <fullName evidence="4">Protein eva-1 homolog C</fullName>
    </submittedName>
</protein>
<dbReference type="PANTHER" id="PTHR46780">
    <property type="entry name" value="PROTEIN EVA-1"/>
    <property type="match status" value="1"/>
</dbReference>
<evidence type="ECO:0000256" key="1">
    <source>
        <dbReference type="SAM" id="MobiDB-lite"/>
    </source>
</evidence>
<dbReference type="CDD" id="cd22829">
    <property type="entry name" value="Gal_Rha_Lectin_EVA1_EVA1C_rpt2"/>
    <property type="match status" value="1"/>
</dbReference>
<sequence length="504" mass="55954">MRISGSTPHRTVSFINSFVFILAKHDEIRKEPPLSFFLVLVEAKLPSERVIKCKIAKQNKLFNQCNKDEFRTKTGCEHDSVALNCNPGSRVAILEARYGRNSFEAGQCPQPPGVPDEDIKSRCINASPFPIPLENNHESAPTEMKSTISEDPRRGYYVAAKENTIQTPGPEYMTGEFAPLLNMRQLRGRRTRGEGAAVTNKIFDNESRLVRGGAAPAPCLNPYATQTVIQQCHGKRRCDVTADSTTFGSPCRSNTRTYLKIVYTCVPLGVLESKYESPPEPEEMHLPTWPDTKNDPGLFDDTGVPGERWSEPTAVPPAPAVINPVLQPHPHSSTPSPQTTGEYVPEINQKNDLSKENGAYTFVYAGAAVTVVFVVIAIAVSVKCYYLRKTKRQTKSPDVFATDVPNVFSDGISDIDNDIDVSHISGTFYDPVHPDMILYRDANRGSLRAVRPMSTIYPCAGASMYGNVDYVPAEQRRRREDEDKDAVVSPKSLSRYSTSQFYYG</sequence>
<evidence type="ECO:0000313" key="5">
    <source>
        <dbReference type="Proteomes" id="UP000299102"/>
    </source>
</evidence>
<feature type="region of interest" description="Disordered" evidence="1">
    <location>
        <begin position="276"/>
        <end position="296"/>
    </location>
</feature>
<keyword evidence="2" id="KW-0812">Transmembrane</keyword>
<dbReference type="InterPro" id="IPR043159">
    <property type="entry name" value="Lectin_gal-bd_sf"/>
</dbReference>
<dbReference type="Gene3D" id="2.60.120.740">
    <property type="match status" value="2"/>
</dbReference>
<dbReference type="PROSITE" id="PS50228">
    <property type="entry name" value="SUEL_LECTIN"/>
    <property type="match status" value="1"/>
</dbReference>
<keyword evidence="5" id="KW-1185">Reference proteome</keyword>
<dbReference type="AlphaFoldDB" id="A0A4C1VRZ1"/>
<feature type="region of interest" description="Disordered" evidence="1">
    <location>
        <begin position="130"/>
        <end position="149"/>
    </location>
</feature>